<feature type="transmembrane region" description="Helical" evidence="3">
    <location>
        <begin position="74"/>
        <end position="93"/>
    </location>
</feature>
<accession>A0A6N4RDV0</accession>
<reference evidence="5 6" key="1">
    <citation type="journal article" date="2017" name="Nat. Commun.">
        <title>In situ click chemistry generation of cyclooxygenase-2 inhibitors.</title>
        <authorList>
            <person name="Bhardwaj A."/>
            <person name="Kaur J."/>
            <person name="Wuest M."/>
            <person name="Wuest F."/>
        </authorList>
    </citation>
    <scope>NUCLEOTIDE SEQUENCE [LARGE SCALE GENOMIC DNA]</scope>
    <source>
        <strain evidence="5">S2_018_000_R2_106</strain>
    </source>
</reference>
<dbReference type="GO" id="GO:0004190">
    <property type="term" value="F:aspartic-type endopeptidase activity"/>
    <property type="evidence" value="ECO:0007669"/>
    <property type="project" value="InterPro"/>
</dbReference>
<keyword evidence="3" id="KW-0812">Transmembrane</keyword>
<evidence type="ECO:0000313" key="5">
    <source>
        <dbReference type="EMBL" id="TKW61318.1"/>
    </source>
</evidence>
<feature type="transmembrane region" description="Helical" evidence="3">
    <location>
        <begin position="184"/>
        <end position="204"/>
    </location>
</feature>
<feature type="transmembrane region" description="Helical" evidence="3">
    <location>
        <begin position="20"/>
        <end position="41"/>
    </location>
</feature>
<dbReference type="Gene3D" id="1.20.120.1220">
    <property type="match status" value="1"/>
</dbReference>
<keyword evidence="3" id="KW-0472">Membrane</keyword>
<comment type="similarity">
    <text evidence="1 2">Belongs to the peptidase A24 family.</text>
</comment>
<dbReference type="PANTHER" id="PTHR30487:SF0">
    <property type="entry name" value="PREPILIN LEADER PEPTIDASE_N-METHYLTRANSFERASE-RELATED"/>
    <property type="match status" value="1"/>
</dbReference>
<feature type="transmembrane region" description="Helical" evidence="3">
    <location>
        <begin position="99"/>
        <end position="121"/>
    </location>
</feature>
<dbReference type="InterPro" id="IPR000045">
    <property type="entry name" value="Prepilin_IV_endopep_pep"/>
</dbReference>
<dbReference type="InterPro" id="IPR050882">
    <property type="entry name" value="Prepilin_peptidase/N-MTase"/>
</dbReference>
<dbReference type="EMBL" id="VAFM01000001">
    <property type="protein sequence ID" value="TKW61318.1"/>
    <property type="molecule type" value="Genomic_DNA"/>
</dbReference>
<evidence type="ECO:0000256" key="1">
    <source>
        <dbReference type="ARBA" id="ARBA00005801"/>
    </source>
</evidence>
<comment type="caution">
    <text evidence="5">The sequence shown here is derived from an EMBL/GenBank/DDBJ whole genome shotgun (WGS) entry which is preliminary data.</text>
</comment>
<organism evidence="5 6">
    <name type="scientific">Blastochloris viridis</name>
    <name type="common">Rhodopseudomonas viridis</name>
    <dbReference type="NCBI Taxonomy" id="1079"/>
    <lineage>
        <taxon>Bacteria</taxon>
        <taxon>Pseudomonadati</taxon>
        <taxon>Pseudomonadota</taxon>
        <taxon>Alphaproteobacteria</taxon>
        <taxon>Hyphomicrobiales</taxon>
        <taxon>Blastochloridaceae</taxon>
        <taxon>Blastochloris</taxon>
    </lineage>
</organism>
<sequence length="215" mass="22716">MKSQKKTGPVAADPRETDVVNWASTFFMTLILTGLLTIWGGEWAGQHAPLVLALMLLAYVLSMLAVIDVRYGILPHMLTGTLFVLGVALAPTFGHTYGMAALSGAVAFGGLLLCAMITRVLTGKDSLGGGDLWLVLGLGAWIGLAGLPLFLMATAVTGGISVGLKCWLTQGYAVITEHEAQKFAFGPALCAAGWLAVLYGDWYWRVMDMLIAPAA</sequence>
<evidence type="ECO:0000313" key="6">
    <source>
        <dbReference type="Proteomes" id="UP000320948"/>
    </source>
</evidence>
<dbReference type="PANTHER" id="PTHR30487">
    <property type="entry name" value="TYPE 4 PREPILIN-LIKE PROTEINS LEADER PEPTIDE-PROCESSING ENZYME"/>
    <property type="match status" value="1"/>
</dbReference>
<evidence type="ECO:0000259" key="4">
    <source>
        <dbReference type="Pfam" id="PF01478"/>
    </source>
</evidence>
<feature type="transmembrane region" description="Helical" evidence="3">
    <location>
        <begin position="47"/>
        <end position="67"/>
    </location>
</feature>
<protein>
    <submittedName>
        <fullName evidence="5">Prepilin peptidase</fullName>
    </submittedName>
</protein>
<dbReference type="AlphaFoldDB" id="A0A6N4RDV0"/>
<dbReference type="PRINTS" id="PR00864">
    <property type="entry name" value="PREPILNPTASE"/>
</dbReference>
<evidence type="ECO:0000256" key="3">
    <source>
        <dbReference type="SAM" id="Phobius"/>
    </source>
</evidence>
<dbReference type="GO" id="GO:0005886">
    <property type="term" value="C:plasma membrane"/>
    <property type="evidence" value="ECO:0007669"/>
    <property type="project" value="TreeGrafter"/>
</dbReference>
<dbReference type="InterPro" id="IPR014032">
    <property type="entry name" value="Peptidase_A24A_bac"/>
</dbReference>
<dbReference type="Pfam" id="PF01478">
    <property type="entry name" value="Peptidase_A24"/>
    <property type="match status" value="1"/>
</dbReference>
<gene>
    <name evidence="5" type="ORF">DI628_01425</name>
</gene>
<dbReference type="Proteomes" id="UP000320948">
    <property type="component" value="Unassembled WGS sequence"/>
</dbReference>
<proteinExistence type="inferred from homology"/>
<feature type="transmembrane region" description="Helical" evidence="3">
    <location>
        <begin position="133"/>
        <end position="164"/>
    </location>
</feature>
<evidence type="ECO:0000256" key="2">
    <source>
        <dbReference type="RuleBase" id="RU003793"/>
    </source>
</evidence>
<keyword evidence="3" id="KW-1133">Transmembrane helix</keyword>
<feature type="domain" description="Prepilin type IV endopeptidase peptidase" evidence="4">
    <location>
        <begin position="55"/>
        <end position="160"/>
    </location>
</feature>
<dbReference type="GO" id="GO:0006465">
    <property type="term" value="P:signal peptide processing"/>
    <property type="evidence" value="ECO:0007669"/>
    <property type="project" value="TreeGrafter"/>
</dbReference>
<name>A0A6N4RDV0_BLAVI</name>